<dbReference type="SMART" id="SM00347">
    <property type="entry name" value="HTH_MARR"/>
    <property type="match status" value="1"/>
</dbReference>
<dbReference type="InterPro" id="IPR036390">
    <property type="entry name" value="WH_DNA-bd_sf"/>
</dbReference>
<reference evidence="2" key="1">
    <citation type="submission" date="2020-10" db="EMBL/GenBank/DDBJ databases">
        <title>Taxonomic study of unclassified bacteria belonging to the class Ktedonobacteria.</title>
        <authorList>
            <person name="Yabe S."/>
            <person name="Wang C.M."/>
            <person name="Zheng Y."/>
            <person name="Sakai Y."/>
            <person name="Cavaletti L."/>
            <person name="Monciardini P."/>
            <person name="Donadio S."/>
        </authorList>
    </citation>
    <scope>NUCLEOTIDE SEQUENCE</scope>
    <source>
        <strain evidence="2">ID150040</strain>
    </source>
</reference>
<dbReference type="GO" id="GO:0006950">
    <property type="term" value="P:response to stress"/>
    <property type="evidence" value="ECO:0007669"/>
    <property type="project" value="TreeGrafter"/>
</dbReference>
<protein>
    <submittedName>
        <fullName evidence="2">MarR family transcriptional regulator</fullName>
    </submittedName>
</protein>
<dbReference type="Pfam" id="PF12802">
    <property type="entry name" value="MarR_2"/>
    <property type="match status" value="1"/>
</dbReference>
<dbReference type="PANTHER" id="PTHR33164">
    <property type="entry name" value="TRANSCRIPTIONAL REGULATOR, MARR FAMILY"/>
    <property type="match status" value="1"/>
</dbReference>
<dbReference type="EMBL" id="BNJK01000002">
    <property type="protein sequence ID" value="GHO97948.1"/>
    <property type="molecule type" value="Genomic_DNA"/>
</dbReference>
<accession>A0A8J3ISU0</accession>
<dbReference type="AlphaFoldDB" id="A0A8J3ISU0"/>
<dbReference type="RefSeq" id="WP_220208724.1">
    <property type="nucleotide sequence ID" value="NZ_BNJK01000002.1"/>
</dbReference>
<dbReference type="PROSITE" id="PS50995">
    <property type="entry name" value="HTH_MARR_2"/>
    <property type="match status" value="1"/>
</dbReference>
<dbReference type="PANTHER" id="PTHR33164:SF43">
    <property type="entry name" value="HTH-TYPE TRANSCRIPTIONAL REPRESSOR YETL"/>
    <property type="match status" value="1"/>
</dbReference>
<evidence type="ECO:0000259" key="1">
    <source>
        <dbReference type="PROSITE" id="PS50995"/>
    </source>
</evidence>
<dbReference type="InterPro" id="IPR000835">
    <property type="entry name" value="HTH_MarR-typ"/>
</dbReference>
<feature type="domain" description="HTH marR-type" evidence="1">
    <location>
        <begin position="8"/>
        <end position="142"/>
    </location>
</feature>
<dbReference type="SUPFAM" id="SSF46785">
    <property type="entry name" value="Winged helix' DNA-binding domain"/>
    <property type="match status" value="1"/>
</dbReference>
<proteinExistence type="predicted"/>
<sequence length="142" mass="16402">MQQPEQIALEDYQALAEFRYQLRRFIHFSERKARLVGLEPQQHQLLLTVKGLPVGRKATIGEIAERLQIQHHSAVELVDRLAEHHLVERKRDEEDHRRVLVCLTNQGEELLQRLSSTMLAELYTTAPALVEALSVLLHSRPS</sequence>
<dbReference type="Gene3D" id="1.10.10.10">
    <property type="entry name" value="Winged helix-like DNA-binding domain superfamily/Winged helix DNA-binding domain"/>
    <property type="match status" value="1"/>
</dbReference>
<name>A0A8J3ISU0_9CHLR</name>
<dbReference type="InterPro" id="IPR036388">
    <property type="entry name" value="WH-like_DNA-bd_sf"/>
</dbReference>
<dbReference type="GO" id="GO:0003700">
    <property type="term" value="F:DNA-binding transcription factor activity"/>
    <property type="evidence" value="ECO:0007669"/>
    <property type="project" value="InterPro"/>
</dbReference>
<dbReference type="Proteomes" id="UP000597444">
    <property type="component" value="Unassembled WGS sequence"/>
</dbReference>
<comment type="caution">
    <text evidence="2">The sequence shown here is derived from an EMBL/GenBank/DDBJ whole genome shotgun (WGS) entry which is preliminary data.</text>
</comment>
<gene>
    <name evidence="2" type="ORF">KSF_079960</name>
</gene>
<evidence type="ECO:0000313" key="2">
    <source>
        <dbReference type="EMBL" id="GHO97948.1"/>
    </source>
</evidence>
<organism evidence="2 3">
    <name type="scientific">Reticulibacter mediterranei</name>
    <dbReference type="NCBI Taxonomy" id="2778369"/>
    <lineage>
        <taxon>Bacteria</taxon>
        <taxon>Bacillati</taxon>
        <taxon>Chloroflexota</taxon>
        <taxon>Ktedonobacteria</taxon>
        <taxon>Ktedonobacterales</taxon>
        <taxon>Reticulibacteraceae</taxon>
        <taxon>Reticulibacter</taxon>
    </lineage>
</organism>
<keyword evidence="3" id="KW-1185">Reference proteome</keyword>
<evidence type="ECO:0000313" key="3">
    <source>
        <dbReference type="Proteomes" id="UP000597444"/>
    </source>
</evidence>
<dbReference type="InterPro" id="IPR039422">
    <property type="entry name" value="MarR/SlyA-like"/>
</dbReference>